<evidence type="ECO:0000313" key="6">
    <source>
        <dbReference type="Proteomes" id="UP000261620"/>
    </source>
</evidence>
<keyword evidence="6" id="KW-1185">Reference proteome</keyword>
<feature type="region of interest" description="Disordered" evidence="3">
    <location>
        <begin position="301"/>
        <end position="338"/>
    </location>
</feature>
<dbReference type="InterPro" id="IPR003591">
    <property type="entry name" value="Leu-rich_rpt_typical-subtyp"/>
</dbReference>
<evidence type="ECO:0000259" key="4">
    <source>
        <dbReference type="Pfam" id="PF23598"/>
    </source>
</evidence>
<feature type="compositionally biased region" description="Acidic residues" evidence="3">
    <location>
        <begin position="381"/>
        <end position="391"/>
    </location>
</feature>
<dbReference type="InterPro" id="IPR032675">
    <property type="entry name" value="LRR_dom_sf"/>
</dbReference>
<keyword evidence="1" id="KW-0433">Leucine-rich repeat</keyword>
<keyword evidence="2" id="KW-0677">Repeat</keyword>
<feature type="domain" description="Disease resistance R13L4/SHOC-2-like LRR" evidence="4">
    <location>
        <begin position="70"/>
        <end position="174"/>
    </location>
</feature>
<dbReference type="PANTHER" id="PTHR48051">
    <property type="match status" value="1"/>
</dbReference>
<dbReference type="InterPro" id="IPR055414">
    <property type="entry name" value="LRR_R13L4/SHOC2-like"/>
</dbReference>
<evidence type="ECO:0000313" key="5">
    <source>
        <dbReference type="Ensembl" id="ENSMMOP00000001274.1"/>
    </source>
</evidence>
<dbReference type="SMART" id="SM00364">
    <property type="entry name" value="LRR_BAC"/>
    <property type="match status" value="4"/>
</dbReference>
<dbReference type="Pfam" id="PF23598">
    <property type="entry name" value="LRR_14"/>
    <property type="match status" value="1"/>
</dbReference>
<evidence type="ECO:0000256" key="3">
    <source>
        <dbReference type="SAM" id="MobiDB-lite"/>
    </source>
</evidence>
<accession>A0A3Q3VYQ4</accession>
<dbReference type="Gene3D" id="3.80.10.10">
    <property type="entry name" value="Ribonuclease Inhibitor"/>
    <property type="match status" value="2"/>
</dbReference>
<proteinExistence type="predicted"/>
<dbReference type="SMART" id="SM00369">
    <property type="entry name" value="LRR_TYP"/>
    <property type="match status" value="4"/>
</dbReference>
<name>A0A3Q3VYQ4_MOLML</name>
<sequence length="391" mass="44984">MGKFANQLFWSSAHQPGLSSSRARPVPICPFLLAQLIRLTEAFLQVEELLESGDPILDLSYRRFKRLPVRVCRLTHLQKLYVCGNSLRTLPDGVARLQCLRILALDFNKMEDVPPAVCQLTNLTRLYLGSNRLMSLPPELRNLRSLRCLWMESNYFQRFPQELYELPHLKSLQIGDNRLKTLPSDLWRMEALRGLWLYGNRFESFPKVLLRMEHLEILDLDRNKISKFPSLKHLHSLRLFSYDHNPVDGPPRVGEEVLVVGEGAAEFLEERQARKERQGEDAEKEAKEAALAGDEPVIHGILKNGSSGSKRTAAVPSGDYKEEEAREEEDAALPFAEYDGAELEYDEEGVDYETEELVFEEEGFDVEAGELDYEMDRVDYDYEELDDTETR</sequence>
<organism evidence="5 6">
    <name type="scientific">Mola mola</name>
    <name type="common">Ocean sunfish</name>
    <name type="synonym">Tetraodon mola</name>
    <dbReference type="NCBI Taxonomy" id="94237"/>
    <lineage>
        <taxon>Eukaryota</taxon>
        <taxon>Metazoa</taxon>
        <taxon>Chordata</taxon>
        <taxon>Craniata</taxon>
        <taxon>Vertebrata</taxon>
        <taxon>Euteleostomi</taxon>
        <taxon>Actinopterygii</taxon>
        <taxon>Neopterygii</taxon>
        <taxon>Teleostei</taxon>
        <taxon>Neoteleostei</taxon>
        <taxon>Acanthomorphata</taxon>
        <taxon>Eupercaria</taxon>
        <taxon>Tetraodontiformes</taxon>
        <taxon>Molidae</taxon>
        <taxon>Mola</taxon>
    </lineage>
</organism>
<feature type="region of interest" description="Disordered" evidence="3">
    <location>
        <begin position="359"/>
        <end position="391"/>
    </location>
</feature>
<dbReference type="SUPFAM" id="SSF52058">
    <property type="entry name" value="L domain-like"/>
    <property type="match status" value="1"/>
</dbReference>
<dbReference type="PROSITE" id="PS51450">
    <property type="entry name" value="LRR"/>
    <property type="match status" value="2"/>
</dbReference>
<dbReference type="STRING" id="94237.ENSMMOP00000001274"/>
<dbReference type="InterPro" id="IPR001611">
    <property type="entry name" value="Leu-rich_rpt"/>
</dbReference>
<protein>
    <recommendedName>
        <fullName evidence="4">Disease resistance R13L4/SHOC-2-like LRR domain-containing protein</fullName>
    </recommendedName>
</protein>
<reference evidence="5" key="2">
    <citation type="submission" date="2025-09" db="UniProtKB">
        <authorList>
            <consortium name="Ensembl"/>
        </authorList>
    </citation>
    <scope>IDENTIFICATION</scope>
</reference>
<dbReference type="Ensembl" id="ENSMMOT00000001302.1">
    <property type="protein sequence ID" value="ENSMMOP00000001274.1"/>
    <property type="gene ID" value="ENSMMOG00000001080.1"/>
</dbReference>
<dbReference type="GO" id="GO:0005737">
    <property type="term" value="C:cytoplasm"/>
    <property type="evidence" value="ECO:0007669"/>
    <property type="project" value="TreeGrafter"/>
</dbReference>
<dbReference type="OMA" id="DHNPVKG"/>
<dbReference type="AlphaFoldDB" id="A0A3Q3VYQ4"/>
<dbReference type="Proteomes" id="UP000261620">
    <property type="component" value="Unplaced"/>
</dbReference>
<evidence type="ECO:0000256" key="1">
    <source>
        <dbReference type="ARBA" id="ARBA00022614"/>
    </source>
</evidence>
<dbReference type="InterPro" id="IPR050216">
    <property type="entry name" value="LRR_domain-containing"/>
</dbReference>
<feature type="compositionally biased region" description="Acidic residues" evidence="3">
    <location>
        <begin position="359"/>
        <end position="373"/>
    </location>
</feature>
<reference evidence="5" key="1">
    <citation type="submission" date="2025-08" db="UniProtKB">
        <authorList>
            <consortium name="Ensembl"/>
        </authorList>
    </citation>
    <scope>IDENTIFICATION</scope>
</reference>
<evidence type="ECO:0000256" key="2">
    <source>
        <dbReference type="ARBA" id="ARBA00022737"/>
    </source>
</evidence>
<dbReference type="PANTHER" id="PTHR48051:SF51">
    <property type="entry name" value="LEUCINE-RICH REPEAT-CONTAINING PROTEIN 10B"/>
    <property type="match status" value="1"/>
</dbReference>